<evidence type="ECO:0000313" key="4">
    <source>
        <dbReference type="Proteomes" id="UP001279734"/>
    </source>
</evidence>
<dbReference type="EMBL" id="BSYO01000001">
    <property type="protein sequence ID" value="GMG99328.1"/>
    <property type="molecule type" value="Genomic_DNA"/>
</dbReference>
<accession>A0AAD3RWS4</accession>
<dbReference type="PANTHER" id="PTHR47926">
    <property type="entry name" value="PENTATRICOPEPTIDE REPEAT-CONTAINING PROTEIN"/>
    <property type="match status" value="1"/>
</dbReference>
<dbReference type="FunFam" id="1.25.40.10:FF:000637">
    <property type="entry name" value="Pentatricopeptide repeat-containing protein"/>
    <property type="match status" value="1"/>
</dbReference>
<dbReference type="InterPro" id="IPR002885">
    <property type="entry name" value="PPR_rpt"/>
</dbReference>
<dbReference type="Proteomes" id="UP001279734">
    <property type="component" value="Unassembled WGS sequence"/>
</dbReference>
<feature type="repeat" description="PPR" evidence="2">
    <location>
        <begin position="503"/>
        <end position="537"/>
    </location>
</feature>
<dbReference type="FunFam" id="1.25.40.10:FF:000627">
    <property type="entry name" value="Pentatricopeptide repeat-containing protein"/>
    <property type="match status" value="1"/>
</dbReference>
<keyword evidence="1" id="KW-0677">Repeat</keyword>
<evidence type="ECO:0000256" key="2">
    <source>
        <dbReference type="PROSITE-ProRule" id="PRU00708"/>
    </source>
</evidence>
<dbReference type="GO" id="GO:0003723">
    <property type="term" value="F:RNA binding"/>
    <property type="evidence" value="ECO:0007669"/>
    <property type="project" value="InterPro"/>
</dbReference>
<gene>
    <name evidence="3" type="ORF">Nepgr_001168</name>
</gene>
<feature type="repeat" description="PPR" evidence="2">
    <location>
        <begin position="265"/>
        <end position="299"/>
    </location>
</feature>
<comment type="caution">
    <text evidence="3">The sequence shown here is derived from an EMBL/GenBank/DDBJ whole genome shotgun (WGS) entry which is preliminary data.</text>
</comment>
<dbReference type="PANTHER" id="PTHR47926:SF375">
    <property type="entry name" value="PENTATRICOPEPTIDE REPEAT-CONTAINING PROTEIN"/>
    <property type="match status" value="1"/>
</dbReference>
<dbReference type="AlphaFoldDB" id="A0AAD3RWS4"/>
<dbReference type="InterPro" id="IPR011990">
    <property type="entry name" value="TPR-like_helical_dom_sf"/>
</dbReference>
<protein>
    <recommendedName>
        <fullName evidence="5">Pentatricopeptide repeat-containing protein</fullName>
    </recommendedName>
</protein>
<dbReference type="InterPro" id="IPR046960">
    <property type="entry name" value="PPR_At4g14850-like_plant"/>
</dbReference>
<dbReference type="GO" id="GO:0009451">
    <property type="term" value="P:RNA modification"/>
    <property type="evidence" value="ECO:0007669"/>
    <property type="project" value="InterPro"/>
</dbReference>
<dbReference type="PROSITE" id="PS51375">
    <property type="entry name" value="PPR"/>
    <property type="match status" value="5"/>
</dbReference>
<keyword evidence="4" id="KW-1185">Reference proteome</keyword>
<dbReference type="Pfam" id="PF20431">
    <property type="entry name" value="E_motif"/>
    <property type="match status" value="1"/>
</dbReference>
<dbReference type="FunFam" id="1.25.40.10:FF:000393">
    <property type="entry name" value="Pentatricopeptide repeat-containing protein At1g20230"/>
    <property type="match status" value="1"/>
</dbReference>
<proteinExistence type="predicted"/>
<name>A0AAD3RWS4_NEPGR</name>
<evidence type="ECO:0008006" key="5">
    <source>
        <dbReference type="Google" id="ProtNLM"/>
    </source>
</evidence>
<dbReference type="Pfam" id="PF01535">
    <property type="entry name" value="PPR"/>
    <property type="match status" value="4"/>
</dbReference>
<evidence type="ECO:0000256" key="1">
    <source>
        <dbReference type="ARBA" id="ARBA00022737"/>
    </source>
</evidence>
<feature type="repeat" description="PPR" evidence="2">
    <location>
        <begin position="164"/>
        <end position="198"/>
    </location>
</feature>
<evidence type="ECO:0000313" key="3">
    <source>
        <dbReference type="EMBL" id="GMG99328.1"/>
    </source>
</evidence>
<dbReference type="NCBIfam" id="TIGR00756">
    <property type="entry name" value="PPR"/>
    <property type="match status" value="5"/>
</dbReference>
<reference evidence="3" key="1">
    <citation type="submission" date="2023-05" db="EMBL/GenBank/DDBJ databases">
        <title>Nepenthes gracilis genome sequencing.</title>
        <authorList>
            <person name="Fukushima K."/>
        </authorList>
    </citation>
    <scope>NUCLEOTIDE SEQUENCE</scope>
    <source>
        <strain evidence="3">SING2019-196</strain>
    </source>
</reference>
<dbReference type="InterPro" id="IPR046848">
    <property type="entry name" value="E_motif"/>
</dbReference>
<feature type="repeat" description="PPR" evidence="2">
    <location>
        <begin position="401"/>
        <end position="435"/>
    </location>
</feature>
<sequence length="768" mass="86149">MPSSTYFPPRSLSISQIEKCFPWKWKQNIEQIGAEYTLLYSNTSGTISKVRKIRVELMIGSFLTSLKDLIRQGNLGEAFKIFSLIQLHIASSSCYGFIVQPISSLLRACAEHNSLSQGRQLHAQIINLGLFHHPFLIPKLVTFYSTFNLLSDARVVAECSHILHPLSWNVVMSAYIGNGHCKEALDIYKQMLSLGIRPDNFTYPSVLKACGEQLDLAFGREVHRSINASNCGRCLFVQNALVSMYGKCGDVKTAREVFDKLPQRDAISWNSMVSAYASQGMWMEAFELFENMQEKRIELNIITWNIIAGGCLRTKDYKGALELLSRMRSHGIHLDTASMIIGLSACSHIGAIRLGKEIHASAIRSGHADFDNVKNALITMYSRCKDLKHAYVLFLLIEDKSIITWNSIISGYANWDKSEEASFLFREMLLSGFKPNYVTIASILPLCARVANLQHGEELHCYITRREEFKDYLLLWNSLVDMYARSGKISNAERVFDLLRNKDEVTYTSLIAGYGIQGEGEVALELFEEMIGLGIKPDHITMVAVLSACSHSGLVTKGQRLFDKMSSVYGITPCLEHFACMADLFGRAGLLKRAEEIFRLMPGQPSPAMWATLIGACHIHGNTELGEWAAGKLLEMKPKDPGYYVLIANVYAAAGCWNKLAKVRNSMRDLGVRKDPGCSWVDIGTGFQPFSAGDTSMALAYEIYILLDGLTEQMKDDGYFISEDFVIDEEAFEDLRVTVMKDDGYFISEDFVIDEEAFEDLRVTEMGP</sequence>
<feature type="repeat" description="PPR" evidence="2">
    <location>
        <begin position="300"/>
        <end position="334"/>
    </location>
</feature>
<dbReference type="SUPFAM" id="SSF48452">
    <property type="entry name" value="TPR-like"/>
    <property type="match status" value="1"/>
</dbReference>
<dbReference type="Gene3D" id="1.25.40.10">
    <property type="entry name" value="Tetratricopeptide repeat domain"/>
    <property type="match status" value="4"/>
</dbReference>
<organism evidence="3 4">
    <name type="scientific">Nepenthes gracilis</name>
    <name type="common">Slender pitcher plant</name>
    <dbReference type="NCBI Taxonomy" id="150966"/>
    <lineage>
        <taxon>Eukaryota</taxon>
        <taxon>Viridiplantae</taxon>
        <taxon>Streptophyta</taxon>
        <taxon>Embryophyta</taxon>
        <taxon>Tracheophyta</taxon>
        <taxon>Spermatophyta</taxon>
        <taxon>Magnoliopsida</taxon>
        <taxon>eudicotyledons</taxon>
        <taxon>Gunneridae</taxon>
        <taxon>Pentapetalae</taxon>
        <taxon>Caryophyllales</taxon>
        <taxon>Nepenthaceae</taxon>
        <taxon>Nepenthes</taxon>
    </lineage>
</organism>
<dbReference type="Pfam" id="PF13041">
    <property type="entry name" value="PPR_2"/>
    <property type="match status" value="4"/>
</dbReference>